<evidence type="ECO:0000256" key="1">
    <source>
        <dbReference type="SAM" id="MobiDB-lite"/>
    </source>
</evidence>
<evidence type="ECO:0000313" key="3">
    <source>
        <dbReference type="Proteomes" id="UP000187209"/>
    </source>
</evidence>
<dbReference type="EMBL" id="MPUH01000137">
    <property type="protein sequence ID" value="OMJ88961.1"/>
    <property type="molecule type" value="Genomic_DNA"/>
</dbReference>
<gene>
    <name evidence="2" type="ORF">SteCoe_8969</name>
</gene>
<feature type="compositionally biased region" description="Basic and acidic residues" evidence="1">
    <location>
        <begin position="1"/>
        <end position="13"/>
    </location>
</feature>
<proteinExistence type="predicted"/>
<reference evidence="2 3" key="1">
    <citation type="submission" date="2016-11" db="EMBL/GenBank/DDBJ databases">
        <title>The macronuclear genome of Stentor coeruleus: a giant cell with tiny introns.</title>
        <authorList>
            <person name="Slabodnick M."/>
            <person name="Ruby J.G."/>
            <person name="Reiff S.B."/>
            <person name="Swart E.C."/>
            <person name="Gosai S."/>
            <person name="Prabakaran S."/>
            <person name="Witkowska E."/>
            <person name="Larue G.E."/>
            <person name="Fisher S."/>
            <person name="Freeman R.M."/>
            <person name="Gunawardena J."/>
            <person name="Chu W."/>
            <person name="Stover N.A."/>
            <person name="Gregory B.D."/>
            <person name="Nowacki M."/>
            <person name="Derisi J."/>
            <person name="Roy S.W."/>
            <person name="Marshall W.F."/>
            <person name="Sood P."/>
        </authorList>
    </citation>
    <scope>NUCLEOTIDE SEQUENCE [LARGE SCALE GENOMIC DNA]</scope>
    <source>
        <strain evidence="2">WM001</strain>
    </source>
</reference>
<dbReference type="Proteomes" id="UP000187209">
    <property type="component" value="Unassembled WGS sequence"/>
</dbReference>
<evidence type="ECO:0000313" key="2">
    <source>
        <dbReference type="EMBL" id="OMJ88961.1"/>
    </source>
</evidence>
<organism evidence="2 3">
    <name type="scientific">Stentor coeruleus</name>
    <dbReference type="NCBI Taxonomy" id="5963"/>
    <lineage>
        <taxon>Eukaryota</taxon>
        <taxon>Sar</taxon>
        <taxon>Alveolata</taxon>
        <taxon>Ciliophora</taxon>
        <taxon>Postciliodesmatophora</taxon>
        <taxon>Heterotrichea</taxon>
        <taxon>Heterotrichida</taxon>
        <taxon>Stentoridae</taxon>
        <taxon>Stentor</taxon>
    </lineage>
</organism>
<comment type="caution">
    <text evidence="2">The sequence shown here is derived from an EMBL/GenBank/DDBJ whole genome shotgun (WGS) entry which is preliminary data.</text>
</comment>
<sequence>MDKHQYQKGKSERFEEEFDLETSDRSRMQSLQALDTVFNALSDPSLEDSLLKSKLNWLSSQKPENDPEAYQEQNNDIFYRKLFHEDHQINCEDIEKKCSFLIVDSEGHLDDREMCENYKSFLENSCDEPSVNITPSFTYSRTEAGAMNSVFNTFLWQSGLMKSFSQSRNQSGFMGGQVWETLDPCFIVERKDIGKYAKDGLFMVNRACKSSMNYETGEAEILDKVNRTMDDKDQDKEIGEFVEGNTTFENVRNCCQCRYDKCIIL</sequence>
<accession>A0A1R2CIZ1</accession>
<keyword evidence="3" id="KW-1185">Reference proteome</keyword>
<feature type="region of interest" description="Disordered" evidence="1">
    <location>
        <begin position="1"/>
        <end position="22"/>
    </location>
</feature>
<protein>
    <submittedName>
        <fullName evidence="2">Uncharacterized protein</fullName>
    </submittedName>
</protein>
<dbReference type="AlphaFoldDB" id="A0A1R2CIZ1"/>
<name>A0A1R2CIZ1_9CILI</name>